<name>A0A6A7B0L6_9PLEO</name>
<reference evidence="1" key="1">
    <citation type="submission" date="2020-01" db="EMBL/GenBank/DDBJ databases">
        <authorList>
            <consortium name="DOE Joint Genome Institute"/>
            <person name="Haridas S."/>
            <person name="Albert R."/>
            <person name="Binder M."/>
            <person name="Bloem J."/>
            <person name="Labutti K."/>
            <person name="Salamov A."/>
            <person name="Andreopoulos B."/>
            <person name="Baker S.E."/>
            <person name="Barry K."/>
            <person name="Bills G."/>
            <person name="Bluhm B.H."/>
            <person name="Cannon C."/>
            <person name="Castanera R."/>
            <person name="Culley D.E."/>
            <person name="Daum C."/>
            <person name="Ezra D."/>
            <person name="Gonzalez J.B."/>
            <person name="Henrissat B."/>
            <person name="Kuo A."/>
            <person name="Liang C."/>
            <person name="Lipzen A."/>
            <person name="Lutzoni F."/>
            <person name="Magnuson J."/>
            <person name="Mondo S."/>
            <person name="Nolan M."/>
            <person name="Ohm R."/>
            <person name="Pangilinan J."/>
            <person name="Park H.-J."/>
            <person name="Ramirez L."/>
            <person name="Alfaro M."/>
            <person name="Sun H."/>
            <person name="Tritt A."/>
            <person name="Yoshinaga Y."/>
            <person name="Zwiers L.-H."/>
            <person name="Turgeon B.G."/>
            <person name="Goodwin S.B."/>
            <person name="Spatafora J.W."/>
            <person name="Crous P.W."/>
            <person name="Grigoriev I.V."/>
        </authorList>
    </citation>
    <scope>NUCLEOTIDE SEQUENCE</scope>
    <source>
        <strain evidence="1">IPT5</strain>
    </source>
</reference>
<evidence type="ECO:0000313" key="1">
    <source>
        <dbReference type="EMBL" id="KAF2847958.1"/>
    </source>
</evidence>
<accession>A0A6A7B0L6</accession>
<dbReference type="Proteomes" id="UP000799423">
    <property type="component" value="Unassembled WGS sequence"/>
</dbReference>
<organism evidence="1 2">
    <name type="scientific">Plenodomus tracheiphilus IPT5</name>
    <dbReference type="NCBI Taxonomy" id="1408161"/>
    <lineage>
        <taxon>Eukaryota</taxon>
        <taxon>Fungi</taxon>
        <taxon>Dikarya</taxon>
        <taxon>Ascomycota</taxon>
        <taxon>Pezizomycotina</taxon>
        <taxon>Dothideomycetes</taxon>
        <taxon>Pleosporomycetidae</taxon>
        <taxon>Pleosporales</taxon>
        <taxon>Pleosporineae</taxon>
        <taxon>Leptosphaeriaceae</taxon>
        <taxon>Plenodomus</taxon>
    </lineage>
</organism>
<dbReference type="EMBL" id="MU006321">
    <property type="protein sequence ID" value="KAF2847958.1"/>
    <property type="molecule type" value="Genomic_DNA"/>
</dbReference>
<sequence>MPKLTLQYSREDSKTHKAIHKHIPALLLLSHVLVTFVLHGFELHKYEYPSYSTTTHRNQDIIKLSLPRHVVWVFVLGRLTVDFLSVSGRINNILTGLSAKKILAGCVDMMRVICKTYC</sequence>
<evidence type="ECO:0000313" key="2">
    <source>
        <dbReference type="Proteomes" id="UP000799423"/>
    </source>
</evidence>
<protein>
    <submittedName>
        <fullName evidence="1">Uncharacterized protein</fullName>
    </submittedName>
</protein>
<proteinExistence type="predicted"/>
<keyword evidence="2" id="KW-1185">Reference proteome</keyword>
<dbReference type="AlphaFoldDB" id="A0A6A7B0L6"/>
<gene>
    <name evidence="1" type="ORF">T440DRAFT_470549</name>
</gene>